<organism evidence="2 3">
    <name type="scientific">Mucor plumbeus</name>
    <dbReference type="NCBI Taxonomy" id="97098"/>
    <lineage>
        <taxon>Eukaryota</taxon>
        <taxon>Fungi</taxon>
        <taxon>Fungi incertae sedis</taxon>
        <taxon>Mucoromycota</taxon>
        <taxon>Mucoromycotina</taxon>
        <taxon>Mucoromycetes</taxon>
        <taxon>Mucorales</taxon>
        <taxon>Mucorineae</taxon>
        <taxon>Mucoraceae</taxon>
        <taxon>Mucor</taxon>
    </lineage>
</organism>
<comment type="caution">
    <text evidence="2">The sequence shown here is derived from an EMBL/GenBank/DDBJ whole genome shotgun (WGS) entry which is preliminary data.</text>
</comment>
<evidence type="ECO:0000313" key="2">
    <source>
        <dbReference type="EMBL" id="KAG2189558.1"/>
    </source>
</evidence>
<dbReference type="EMBL" id="JAEPRC010001503">
    <property type="protein sequence ID" value="KAG2189558.1"/>
    <property type="molecule type" value="Genomic_DNA"/>
</dbReference>
<feature type="compositionally biased region" description="Polar residues" evidence="1">
    <location>
        <begin position="258"/>
        <end position="268"/>
    </location>
</feature>
<accession>A0A8H7QBM7</accession>
<reference evidence="2" key="1">
    <citation type="submission" date="2020-12" db="EMBL/GenBank/DDBJ databases">
        <title>Metabolic potential, ecology and presence of endohyphal bacteria is reflected in genomic diversity of Mucoromycotina.</title>
        <authorList>
            <person name="Muszewska A."/>
            <person name="Okrasinska A."/>
            <person name="Steczkiewicz K."/>
            <person name="Drgas O."/>
            <person name="Orlowska M."/>
            <person name="Perlinska-Lenart U."/>
            <person name="Aleksandrzak-Piekarczyk T."/>
            <person name="Szatraj K."/>
            <person name="Zielenkiewicz U."/>
            <person name="Pilsyk S."/>
            <person name="Malc E."/>
            <person name="Mieczkowski P."/>
            <person name="Kruszewska J.S."/>
            <person name="Biernat P."/>
            <person name="Pawlowska J."/>
        </authorList>
    </citation>
    <scope>NUCLEOTIDE SEQUENCE</scope>
    <source>
        <strain evidence="2">CBS 226.32</strain>
    </source>
</reference>
<sequence>MKTQRESRQTSQQRNQPELNFNAQDESINYADIADMITSAKNDIILHIDQSVEKVQNSINAATIAREPNVNASTNINTMRDTLIENMSNNNRFKEFRIKQPKRRNGEYAPDKVKALFKQELEGKYSMEHVISVLYKEFDDQCVEVMHTYIEMLKQQNSEDMPVWSNISPHNRRVMCSIVSDAAMAYSESLAFLNDCENSWPAYFLLSTKWPQKVSNYKRSRLQKLGKTELARQKKRKQVEEKNDNYDNEEEDDYNDNQEIAPSTIITRSKNKFKK</sequence>
<evidence type="ECO:0000313" key="3">
    <source>
        <dbReference type="Proteomes" id="UP000650833"/>
    </source>
</evidence>
<gene>
    <name evidence="2" type="ORF">INT46_010118</name>
</gene>
<proteinExistence type="predicted"/>
<protein>
    <submittedName>
        <fullName evidence="2">Uncharacterized protein</fullName>
    </submittedName>
</protein>
<feature type="compositionally biased region" description="Acidic residues" evidence="1">
    <location>
        <begin position="246"/>
        <end position="256"/>
    </location>
</feature>
<name>A0A8H7QBM7_9FUNG</name>
<feature type="region of interest" description="Disordered" evidence="1">
    <location>
        <begin position="229"/>
        <end position="275"/>
    </location>
</feature>
<keyword evidence="3" id="KW-1185">Reference proteome</keyword>
<evidence type="ECO:0000256" key="1">
    <source>
        <dbReference type="SAM" id="MobiDB-lite"/>
    </source>
</evidence>
<dbReference type="Proteomes" id="UP000650833">
    <property type="component" value="Unassembled WGS sequence"/>
</dbReference>
<dbReference type="AlphaFoldDB" id="A0A8H7QBM7"/>
<feature type="compositionally biased region" description="Basic and acidic residues" evidence="1">
    <location>
        <begin position="229"/>
        <end position="245"/>
    </location>
</feature>